<dbReference type="EMBL" id="HBGA01121568">
    <property type="protein sequence ID" value="CAD9033685.1"/>
    <property type="molecule type" value="Transcribed_RNA"/>
</dbReference>
<evidence type="ECO:0000256" key="2">
    <source>
        <dbReference type="SAM" id="MobiDB-lite"/>
    </source>
</evidence>
<name>A0A7S1J6A7_9EUGL</name>
<organism evidence="3">
    <name type="scientific">Eutreptiella gymnastica</name>
    <dbReference type="NCBI Taxonomy" id="73025"/>
    <lineage>
        <taxon>Eukaryota</taxon>
        <taxon>Discoba</taxon>
        <taxon>Euglenozoa</taxon>
        <taxon>Euglenida</taxon>
        <taxon>Spirocuta</taxon>
        <taxon>Euglenophyceae</taxon>
        <taxon>Eutreptiales</taxon>
        <taxon>Eutreptiaceae</taxon>
        <taxon>Eutreptiella</taxon>
    </lineage>
</organism>
<feature type="compositionally biased region" description="Basic and acidic residues" evidence="2">
    <location>
        <begin position="145"/>
        <end position="155"/>
    </location>
</feature>
<gene>
    <name evidence="3" type="ORF">EGYM00392_LOCUS44834</name>
</gene>
<feature type="region of interest" description="Disordered" evidence="2">
    <location>
        <begin position="39"/>
        <end position="59"/>
    </location>
</feature>
<feature type="region of interest" description="Disordered" evidence="2">
    <location>
        <begin position="92"/>
        <end position="155"/>
    </location>
</feature>
<feature type="compositionally biased region" description="Basic and acidic residues" evidence="2">
    <location>
        <begin position="92"/>
        <end position="101"/>
    </location>
</feature>
<evidence type="ECO:0000313" key="3">
    <source>
        <dbReference type="EMBL" id="CAD9033685.1"/>
    </source>
</evidence>
<proteinExistence type="predicted"/>
<sequence>MEAIPFITLPQDRVKSIDLSKIPNQDRVKSIDLSKIPNLSMEKESGMGSWRSESSMGSLHEHLEGLPSLSHAQCTAPSAKVPTTRMKKLEQRNRNCGKESPGHGLGSAWTPNPTPPTTDDSDTNQGHLGTPRPKTPRSGSQRSRTPRESQKEKDALYQKSLAVIEGLQQALDNERSAHKVTMLSLHIVENQLKGQQLLEASVVASEGPASPLSCESVQSELSPEEQLRAEQQEHQRTIHKLVAAQEAQRDLLMTAERTGHEEGPMFALESRRELAREKRAHDISVAACHHYEQAWMKEKADHDQTKIQLADVAAELEKLQDQIKAQARSVTPPVQLQVQFPDDVEAKSLVLSEAHSSPKRAAYQTVADALTKLQKAYEQKRSQVREYEHLLREHSDSTLAVRSIVGELQEELALEQEAHEWTQQLLVNHAQACDHHVAAWTKCKAELDALTKAYLKLSTDSKISQDQYAAMHRKLIALAVKVHEQEAELLKAGRTSSDATFLEVYKPQVATLEAEALEVLPKEEPWHRRFCSFFDFDD</sequence>
<protein>
    <submittedName>
        <fullName evidence="3">Uncharacterized protein</fullName>
    </submittedName>
</protein>
<feature type="coiled-coil region" evidence="1">
    <location>
        <begin position="302"/>
        <end position="329"/>
    </location>
</feature>
<reference evidence="3" key="1">
    <citation type="submission" date="2021-01" db="EMBL/GenBank/DDBJ databases">
        <authorList>
            <person name="Corre E."/>
            <person name="Pelletier E."/>
            <person name="Niang G."/>
            <person name="Scheremetjew M."/>
            <person name="Finn R."/>
            <person name="Kale V."/>
            <person name="Holt S."/>
            <person name="Cochrane G."/>
            <person name="Meng A."/>
            <person name="Brown T."/>
            <person name="Cohen L."/>
        </authorList>
    </citation>
    <scope>NUCLEOTIDE SEQUENCE</scope>
    <source>
        <strain evidence="3">NIES-381</strain>
    </source>
</reference>
<dbReference type="AlphaFoldDB" id="A0A7S1J6A7"/>
<evidence type="ECO:0000256" key="1">
    <source>
        <dbReference type="SAM" id="Coils"/>
    </source>
</evidence>
<keyword evidence="1" id="KW-0175">Coiled coil</keyword>
<accession>A0A7S1J6A7</accession>